<feature type="compositionally biased region" description="Pro residues" evidence="4">
    <location>
        <begin position="74"/>
        <end position="89"/>
    </location>
</feature>
<feature type="domain" description="Teneurin TTR-like" evidence="6">
    <location>
        <begin position="138"/>
        <end position="180"/>
    </location>
</feature>
<evidence type="ECO:0000259" key="6">
    <source>
        <dbReference type="Pfam" id="PF25020"/>
    </source>
</evidence>
<dbReference type="GO" id="GO:0046982">
    <property type="term" value="F:protein heterodimerization activity"/>
    <property type="evidence" value="ECO:0007669"/>
    <property type="project" value="TreeGrafter"/>
</dbReference>
<feature type="region of interest" description="Disordered" evidence="4">
    <location>
        <begin position="426"/>
        <end position="451"/>
    </location>
</feature>
<feature type="non-terminal residue" evidence="7">
    <location>
        <position position="1"/>
    </location>
</feature>
<evidence type="ECO:0000259" key="5">
    <source>
        <dbReference type="Pfam" id="PF24329"/>
    </source>
</evidence>
<feature type="region of interest" description="Disordered" evidence="4">
    <location>
        <begin position="65"/>
        <end position="89"/>
    </location>
</feature>
<dbReference type="GO" id="GO:0050839">
    <property type="term" value="F:cell adhesion molecule binding"/>
    <property type="evidence" value="ECO:0007669"/>
    <property type="project" value="TreeGrafter"/>
</dbReference>
<dbReference type="GO" id="GO:0007157">
    <property type="term" value="P:heterophilic cell-cell adhesion via plasma membrane cell adhesion molecules"/>
    <property type="evidence" value="ECO:0007669"/>
    <property type="project" value="TreeGrafter"/>
</dbReference>
<dbReference type="GO" id="GO:0043005">
    <property type="term" value="C:neuron projection"/>
    <property type="evidence" value="ECO:0007669"/>
    <property type="project" value="TreeGrafter"/>
</dbReference>
<dbReference type="InterPro" id="IPR057627">
    <property type="entry name" value="FN-plug_TEN1-4"/>
</dbReference>
<dbReference type="Proteomes" id="UP001153269">
    <property type="component" value="Unassembled WGS sequence"/>
</dbReference>
<keyword evidence="2" id="KW-0677">Repeat</keyword>
<dbReference type="AlphaFoldDB" id="A0A9N7VAQ9"/>
<dbReference type="Pfam" id="PF24329">
    <property type="entry name" value="FN-plug_TEN1-4"/>
    <property type="match status" value="1"/>
</dbReference>
<dbReference type="PANTHER" id="PTHR11219">
    <property type="entry name" value="TENEURIN AND N-ACETYLGLUCOSAMINE-1-PHOSPHODIESTER ALPHA-N-ACETYLGLUCOSAMINIDASE"/>
    <property type="match status" value="1"/>
</dbReference>
<evidence type="ECO:0000256" key="4">
    <source>
        <dbReference type="SAM" id="MobiDB-lite"/>
    </source>
</evidence>
<evidence type="ECO:0000313" key="7">
    <source>
        <dbReference type="EMBL" id="CAB1447345.1"/>
    </source>
</evidence>
<dbReference type="GO" id="GO:0042803">
    <property type="term" value="F:protein homodimerization activity"/>
    <property type="evidence" value="ECO:0007669"/>
    <property type="project" value="TreeGrafter"/>
</dbReference>
<sequence length="545" mass="59527">HACVIRGQVVTSDGTPLVGVNISFINNPSYGYTITRQDGRSVLAVHSQSQPGVTRADRLQLHGSLTDRGSTRAPPTPHPSPSPPQPPPRTAEAITWTCFFTCKGCFPCEDKPRPPSGDTVANWLLKRTDKRCRSPVQFFDLVTNGGVAIALHFERAPFITQEHTLWLPWGRFFVMDTIVMRHEENDIPSCDISGFTRPSPVVSPAALTAFAGSCAERGTVVPEIQSLQEEVPIPGSDMKLGYLSSRTPGYKSILRVTLSHSSIPFNLMKVHLMVAVEGRLFRKWFPAAPNLSYYFVWDKADVYSQKVYGLSEAFVSVGFEYESCPDLILWEKRTAVLQGYELTASKLGGWTIDKHHALNIQSGRRGQRLAPASPPPPPPLLPPAPPPCGTSVSGILHMGNGENVFISQQPPVIGSVMGNGRRRSISCPELQRPGGREQAAGPRGSGLRLGREPLRGGLQLREEDLHHGECHQRPGAQVTRGVALLTFTSEPRPQMGSRTGHKPPRAVEIERKALKAPGWMVSPLWSTCISWSSALIEGGEDVTGS</sequence>
<proteinExistence type="predicted"/>
<feature type="domain" description="Teneurin TTR-like" evidence="6">
    <location>
        <begin position="2"/>
        <end position="40"/>
    </location>
</feature>
<dbReference type="InterPro" id="IPR051216">
    <property type="entry name" value="Teneurin"/>
</dbReference>
<accession>A0A9N7VAQ9</accession>
<comment type="caution">
    <text evidence="7">The sequence shown here is derived from an EMBL/GenBank/DDBJ whole genome shotgun (WGS) entry which is preliminary data.</text>
</comment>
<name>A0A9N7VAQ9_PLEPL</name>
<dbReference type="PANTHER" id="PTHR11219:SF9">
    <property type="entry name" value="TENEURIN-4"/>
    <property type="match status" value="1"/>
</dbReference>
<evidence type="ECO:0000256" key="1">
    <source>
        <dbReference type="ARBA" id="ARBA00022536"/>
    </source>
</evidence>
<evidence type="ECO:0000256" key="2">
    <source>
        <dbReference type="ARBA" id="ARBA00022737"/>
    </source>
</evidence>
<reference evidence="7" key="1">
    <citation type="submission" date="2020-03" db="EMBL/GenBank/DDBJ databases">
        <authorList>
            <person name="Weist P."/>
        </authorList>
    </citation>
    <scope>NUCLEOTIDE SEQUENCE</scope>
</reference>
<gene>
    <name evidence="7" type="ORF">PLEPLA_LOCUS35038</name>
</gene>
<dbReference type="EMBL" id="CADEAL010003944">
    <property type="protein sequence ID" value="CAB1447345.1"/>
    <property type="molecule type" value="Genomic_DNA"/>
</dbReference>
<feature type="compositionally biased region" description="Pro residues" evidence="4">
    <location>
        <begin position="372"/>
        <end position="385"/>
    </location>
</feature>
<evidence type="ECO:0000256" key="3">
    <source>
        <dbReference type="ARBA" id="ARBA00023157"/>
    </source>
</evidence>
<dbReference type="GO" id="GO:0048666">
    <property type="term" value="P:neuron development"/>
    <property type="evidence" value="ECO:0007669"/>
    <property type="project" value="TreeGrafter"/>
</dbReference>
<keyword evidence="3" id="KW-1015">Disulfide bond</keyword>
<protein>
    <submittedName>
        <fullName evidence="7">Uncharacterized protein</fullName>
    </submittedName>
</protein>
<dbReference type="Pfam" id="PF25020">
    <property type="entry name" value="TTR_TEN1-4"/>
    <property type="match status" value="2"/>
</dbReference>
<evidence type="ECO:0000313" key="8">
    <source>
        <dbReference type="Proteomes" id="UP001153269"/>
    </source>
</evidence>
<keyword evidence="1" id="KW-0245">EGF-like domain</keyword>
<feature type="region of interest" description="Disordered" evidence="4">
    <location>
        <begin position="364"/>
        <end position="385"/>
    </location>
</feature>
<feature type="domain" description="Teneurin 1-4-like FN-plug" evidence="5">
    <location>
        <begin position="253"/>
        <end position="338"/>
    </location>
</feature>
<dbReference type="InterPro" id="IPR056820">
    <property type="entry name" value="TEN_TTR-like"/>
</dbReference>
<organism evidence="7 8">
    <name type="scientific">Pleuronectes platessa</name>
    <name type="common">European plaice</name>
    <dbReference type="NCBI Taxonomy" id="8262"/>
    <lineage>
        <taxon>Eukaryota</taxon>
        <taxon>Metazoa</taxon>
        <taxon>Chordata</taxon>
        <taxon>Craniata</taxon>
        <taxon>Vertebrata</taxon>
        <taxon>Euteleostomi</taxon>
        <taxon>Actinopterygii</taxon>
        <taxon>Neopterygii</taxon>
        <taxon>Teleostei</taxon>
        <taxon>Neoteleostei</taxon>
        <taxon>Acanthomorphata</taxon>
        <taxon>Carangaria</taxon>
        <taxon>Pleuronectiformes</taxon>
        <taxon>Pleuronectoidei</taxon>
        <taxon>Pleuronectidae</taxon>
        <taxon>Pleuronectes</taxon>
    </lineage>
</organism>
<keyword evidence="8" id="KW-1185">Reference proteome</keyword>